<dbReference type="InterPro" id="IPR009593">
    <property type="entry name" value="DUF1203"/>
</dbReference>
<keyword evidence="2" id="KW-1185">Reference proteome</keyword>
<dbReference type="EMBL" id="OBEL01000001">
    <property type="protein sequence ID" value="SNZ07553.1"/>
    <property type="molecule type" value="Genomic_DNA"/>
</dbReference>
<evidence type="ECO:0000313" key="1">
    <source>
        <dbReference type="EMBL" id="SNZ07553.1"/>
    </source>
</evidence>
<dbReference type="AlphaFoldDB" id="A0A285NF86"/>
<protein>
    <recommendedName>
        <fullName evidence="3">DUF1203 domain-containing protein</fullName>
    </recommendedName>
</protein>
<sequence length="156" mass="17612">MAFQVRGLDPKPFQKYYGKSEEELKSLGIIRYQVDEYPGYPDRVTLSEVEAGGTVLLMNYEHLPVASPYRSRHAIFVQEGAREADLVIDKVPDSLATRILSLRAFDENDHIVEADLAEGEAIEPTILRMLGNTDVQYIHAHYAQRGCYAALIERNA</sequence>
<dbReference type="PIRSF" id="PIRSF034110">
    <property type="entry name" value="DUF1203"/>
    <property type="match status" value="1"/>
</dbReference>
<name>A0A285NF86_9HYPH</name>
<accession>A0A285NF86</accession>
<dbReference type="RefSeq" id="WP_097152327.1">
    <property type="nucleotide sequence ID" value="NZ_OBEL01000001.1"/>
</dbReference>
<gene>
    <name evidence="1" type="ORF">SAMN06265368_1085</name>
</gene>
<dbReference type="OrthoDB" id="5953307at2"/>
<evidence type="ECO:0000313" key="2">
    <source>
        <dbReference type="Proteomes" id="UP000219439"/>
    </source>
</evidence>
<dbReference type="Pfam" id="PF06718">
    <property type="entry name" value="DUF1203"/>
    <property type="match status" value="1"/>
</dbReference>
<reference evidence="1 2" key="1">
    <citation type="submission" date="2017-09" db="EMBL/GenBank/DDBJ databases">
        <authorList>
            <person name="Ehlers B."/>
            <person name="Leendertz F.H."/>
        </authorList>
    </citation>
    <scope>NUCLEOTIDE SEQUENCE [LARGE SCALE GENOMIC DNA]</scope>
    <source>
        <strain evidence="1 2">DSM 18289</strain>
    </source>
</reference>
<dbReference type="Proteomes" id="UP000219439">
    <property type="component" value="Unassembled WGS sequence"/>
</dbReference>
<organism evidence="1 2">
    <name type="scientific">Cohaesibacter gelatinilyticus</name>
    <dbReference type="NCBI Taxonomy" id="372072"/>
    <lineage>
        <taxon>Bacteria</taxon>
        <taxon>Pseudomonadati</taxon>
        <taxon>Pseudomonadota</taxon>
        <taxon>Alphaproteobacteria</taxon>
        <taxon>Hyphomicrobiales</taxon>
        <taxon>Cohaesibacteraceae</taxon>
    </lineage>
</organism>
<proteinExistence type="predicted"/>
<evidence type="ECO:0008006" key="3">
    <source>
        <dbReference type="Google" id="ProtNLM"/>
    </source>
</evidence>